<dbReference type="PANTHER" id="PTHR10039">
    <property type="entry name" value="AMELOGENIN"/>
    <property type="match status" value="1"/>
</dbReference>
<dbReference type="SUPFAM" id="SSF52540">
    <property type="entry name" value="P-loop containing nucleoside triphosphate hydrolases"/>
    <property type="match status" value="1"/>
</dbReference>
<feature type="domain" description="NACHT" evidence="3">
    <location>
        <begin position="219"/>
        <end position="366"/>
    </location>
</feature>
<proteinExistence type="predicted"/>
<dbReference type="EMBL" id="PVQB02000702">
    <property type="protein sequence ID" value="KAF4334318.1"/>
    <property type="molecule type" value="Genomic_DNA"/>
</dbReference>
<evidence type="ECO:0000259" key="3">
    <source>
        <dbReference type="PROSITE" id="PS50837"/>
    </source>
</evidence>
<dbReference type="AlphaFoldDB" id="A0A9P5DTZ8"/>
<dbReference type="InterPro" id="IPR056884">
    <property type="entry name" value="NPHP3-like_N"/>
</dbReference>
<name>A0A9P5DTZ8_9HYPO</name>
<dbReference type="InterPro" id="IPR007111">
    <property type="entry name" value="NACHT_NTPase"/>
</dbReference>
<accession>A0A9P5DTZ8</accession>
<dbReference type="PROSITE" id="PS50837">
    <property type="entry name" value="NACHT"/>
    <property type="match status" value="1"/>
</dbReference>
<evidence type="ECO:0000256" key="2">
    <source>
        <dbReference type="SAM" id="Coils"/>
    </source>
</evidence>
<gene>
    <name evidence="4" type="ORF">FBEOM_11855</name>
</gene>
<comment type="caution">
    <text evidence="4">The sequence shown here is derived from an EMBL/GenBank/DDBJ whole genome shotgun (WGS) entry which is preliminary data.</text>
</comment>
<dbReference type="Gene3D" id="3.40.50.300">
    <property type="entry name" value="P-loop containing nucleotide triphosphate hydrolases"/>
    <property type="match status" value="1"/>
</dbReference>
<dbReference type="OrthoDB" id="538223at2759"/>
<keyword evidence="5" id="KW-1185">Reference proteome</keyword>
<dbReference type="PANTHER" id="PTHR10039:SF17">
    <property type="entry name" value="FUNGAL STAND N-TERMINAL GOODBYE DOMAIN-CONTAINING PROTEIN-RELATED"/>
    <property type="match status" value="1"/>
</dbReference>
<keyword evidence="2" id="KW-0175">Coiled coil</keyword>
<evidence type="ECO:0000313" key="5">
    <source>
        <dbReference type="Proteomes" id="UP000730481"/>
    </source>
</evidence>
<dbReference type="Proteomes" id="UP000730481">
    <property type="component" value="Unassembled WGS sequence"/>
</dbReference>
<dbReference type="Pfam" id="PF24883">
    <property type="entry name" value="NPHP3_N"/>
    <property type="match status" value="1"/>
</dbReference>
<feature type="coiled-coil region" evidence="2">
    <location>
        <begin position="24"/>
        <end position="58"/>
    </location>
</feature>
<keyword evidence="1" id="KW-0677">Repeat</keyword>
<protein>
    <submittedName>
        <fullName evidence="4">Vegetative incompatibility het-E-1</fullName>
    </submittedName>
</protein>
<sequence length="621" mass="69374">MEALGVAANVIAVVDISVKVLQVCSQYAKDVKNAAAEIQELQQEVTNLHDTATEVQTLIQSPQGTKLKASQSFQQKVNESRAILSEVKKKLQPPSKNSFRQRLGFKALKWPFQSGEVHRIVSRISKSSNSLSLILQVDGIHLKLDETNSKLDKADSNLSEAVTKLDKVDISLVLSALPIAVGAAYNSQAEQENSICLGNTRSELLKDIDDWLDDTKAETIFWLQGMAGTGKSTIARTVAKSWDERNYLGASFFFKRGDGDRGNLSCFYTTIASQLATCHPSLASSIKSAVDKDPSITSKMAEEQFDKLILQPILTLRPANGGTIAIVIDALDECDGDESIKRLINILTRTKKIPNVRMRVFITSRPELHIRLGFRAVAGNYQGFVLHEIPEDIIKRDIHIFFTEKLNKIREEYNILVEPTRRLPDTWPEPENIATLVEKAVPLFIFAATVCRFISQRRSASPATQLQKVLAFETKSQESKLNATYLPSLEQQLEELSSREQDEVIENFQQVVSTIILLETPLTVPALAVLIDMSEDSIYNRLDVLHSVLNYPKTTETPVRLLHLSFRDFLLDLEKKGTNRFWVNEKESHSRIAAGCLRILNPSLKGDICNLVAAGTTRFIK</sequence>
<evidence type="ECO:0000256" key="1">
    <source>
        <dbReference type="ARBA" id="ARBA00022737"/>
    </source>
</evidence>
<evidence type="ECO:0000313" key="4">
    <source>
        <dbReference type="EMBL" id="KAF4334318.1"/>
    </source>
</evidence>
<dbReference type="InterPro" id="IPR027417">
    <property type="entry name" value="P-loop_NTPase"/>
</dbReference>
<reference evidence="4" key="1">
    <citation type="journal article" date="2017" name="Mycologia">
        <title>Fusarium algeriense, sp. nov., a novel toxigenic crown rot pathogen of durum wheat from Algeria is nested in the Fusarium burgessii species complex.</title>
        <authorList>
            <person name="Laraba I."/>
            <person name="Keddad A."/>
            <person name="Boureghda H."/>
            <person name="Abdallah N."/>
            <person name="Vaughan M.M."/>
            <person name="Proctor R.H."/>
            <person name="Busman M."/>
            <person name="O'Donnell K."/>
        </authorList>
    </citation>
    <scope>NUCLEOTIDE SEQUENCE</scope>
    <source>
        <strain evidence="4">NRRL 25174</strain>
    </source>
</reference>
<organism evidence="4 5">
    <name type="scientific">Fusarium beomiforme</name>
    <dbReference type="NCBI Taxonomy" id="44412"/>
    <lineage>
        <taxon>Eukaryota</taxon>
        <taxon>Fungi</taxon>
        <taxon>Dikarya</taxon>
        <taxon>Ascomycota</taxon>
        <taxon>Pezizomycotina</taxon>
        <taxon>Sordariomycetes</taxon>
        <taxon>Hypocreomycetidae</taxon>
        <taxon>Hypocreales</taxon>
        <taxon>Nectriaceae</taxon>
        <taxon>Fusarium</taxon>
        <taxon>Fusarium burgessii species complex</taxon>
    </lineage>
</organism>
<reference evidence="4" key="2">
    <citation type="submission" date="2020-02" db="EMBL/GenBank/DDBJ databases">
        <title>Identification and distribution of gene clusters putatively required for synthesis of sphingolipid metabolism inhibitors in phylogenetically diverse species of the filamentous fungus Fusarium.</title>
        <authorList>
            <person name="Kim H.-S."/>
            <person name="Busman M."/>
            <person name="Brown D.W."/>
            <person name="Divon H."/>
            <person name="Uhlig S."/>
            <person name="Proctor R.H."/>
        </authorList>
    </citation>
    <scope>NUCLEOTIDE SEQUENCE</scope>
    <source>
        <strain evidence="4">NRRL 25174</strain>
    </source>
</reference>